<dbReference type="AlphaFoldDB" id="A0A0E3RLG1"/>
<sequence length="250" mass="28950">MYNNISIFTTDSLYSYILLKDFIHNHHKNISAIYISKPLKRQKYHKFFFRKVINGLGIRYYLQRVIHDIKNKNSESTIINLANKYNIHTIDAPNINDTKIVNKVREDKTDIIISGYFDQIIKKDLIKIPSFGILNIHLSMLPEYRGVKPVFWVLKNNESKTGITIHIVEEGLDTGDIVIQKEVDILSSDSVDSLTKRMSIVGSEILQTAIENIQLNKLELKKQNLGSGSYYSQPTKKDLTHFKKQGKKFY</sequence>
<dbReference type="RefSeq" id="WP_048046661.1">
    <property type="nucleotide sequence ID" value="NZ_CP009512.1"/>
</dbReference>
<dbReference type="HOGENOM" id="CLU_088237_1_0_2"/>
<dbReference type="EC" id="2.1.2.9" evidence="2"/>
<reference evidence="2 3" key="1">
    <citation type="submission" date="2014-07" db="EMBL/GenBank/DDBJ databases">
        <title>Methanogenic archaea and the global carbon cycle.</title>
        <authorList>
            <person name="Henriksen J.R."/>
            <person name="Luke J."/>
            <person name="Reinhart S."/>
            <person name="Benedict M.N."/>
            <person name="Youngblut N.D."/>
            <person name="Metcalf M.E."/>
            <person name="Whitaker R.J."/>
            <person name="Metcalf W.W."/>
        </authorList>
    </citation>
    <scope>NUCLEOTIDE SEQUENCE [LARGE SCALE GENOMIC DNA]</scope>
    <source>
        <strain evidence="2 3">S-6</strain>
    </source>
</reference>
<dbReference type="PANTHER" id="PTHR11138">
    <property type="entry name" value="METHIONYL-TRNA FORMYLTRANSFERASE"/>
    <property type="match status" value="1"/>
</dbReference>
<evidence type="ECO:0000313" key="2">
    <source>
        <dbReference type="EMBL" id="AKB65768.1"/>
    </source>
</evidence>
<dbReference type="Pfam" id="PF00551">
    <property type="entry name" value="Formyl_trans_N"/>
    <property type="match status" value="1"/>
</dbReference>
<dbReference type="GeneID" id="24840315"/>
<dbReference type="InterPro" id="IPR002376">
    <property type="entry name" value="Formyl_transf_N"/>
</dbReference>
<proteinExistence type="predicted"/>
<protein>
    <submittedName>
        <fullName evidence="2">Methionyl-tRNA formyltransferase</fullName>
        <ecNumber evidence="2">2.1.2.9</ecNumber>
    </submittedName>
</protein>
<dbReference type="InterPro" id="IPR036477">
    <property type="entry name" value="Formyl_transf_N_sf"/>
</dbReference>
<dbReference type="Gene3D" id="3.40.50.12230">
    <property type="match status" value="1"/>
</dbReference>
<name>A0A0E3RLG1_METMZ</name>
<dbReference type="KEGG" id="mmj:MSMAS_2572"/>
<dbReference type="EMBL" id="CP009512">
    <property type="protein sequence ID" value="AKB65768.1"/>
    <property type="molecule type" value="Genomic_DNA"/>
</dbReference>
<dbReference type="STRING" id="213585.MSMAS_2572"/>
<dbReference type="GO" id="GO:0004479">
    <property type="term" value="F:methionyl-tRNA formyltransferase activity"/>
    <property type="evidence" value="ECO:0007669"/>
    <property type="project" value="UniProtKB-EC"/>
</dbReference>
<dbReference type="PANTHER" id="PTHR11138:SF5">
    <property type="entry name" value="METHIONYL-TRNA FORMYLTRANSFERASE, MITOCHONDRIAL"/>
    <property type="match status" value="1"/>
</dbReference>
<dbReference type="GO" id="GO:0005829">
    <property type="term" value="C:cytosol"/>
    <property type="evidence" value="ECO:0007669"/>
    <property type="project" value="TreeGrafter"/>
</dbReference>
<accession>A0A0E3RLG1</accession>
<dbReference type="PATRIC" id="fig|213585.10.peg.3246"/>
<organism evidence="2 3">
    <name type="scientific">Methanosarcina mazei S-6</name>
    <dbReference type="NCBI Taxonomy" id="213585"/>
    <lineage>
        <taxon>Archaea</taxon>
        <taxon>Methanobacteriati</taxon>
        <taxon>Methanobacteriota</taxon>
        <taxon>Stenosarchaea group</taxon>
        <taxon>Methanomicrobia</taxon>
        <taxon>Methanosarcinales</taxon>
        <taxon>Methanosarcinaceae</taxon>
        <taxon>Methanosarcina</taxon>
    </lineage>
</organism>
<keyword evidence="2" id="KW-0808">Transferase</keyword>
<dbReference type="SUPFAM" id="SSF53328">
    <property type="entry name" value="Formyltransferase"/>
    <property type="match status" value="1"/>
</dbReference>
<evidence type="ECO:0000259" key="1">
    <source>
        <dbReference type="Pfam" id="PF00551"/>
    </source>
</evidence>
<dbReference type="Proteomes" id="UP000033097">
    <property type="component" value="Chromosome"/>
</dbReference>
<evidence type="ECO:0000313" key="3">
    <source>
        <dbReference type="Proteomes" id="UP000033097"/>
    </source>
</evidence>
<gene>
    <name evidence="2" type="ORF">MSMAS_2572</name>
</gene>
<feature type="domain" description="Formyl transferase N-terminal" evidence="1">
    <location>
        <begin position="75"/>
        <end position="210"/>
    </location>
</feature>